<organism evidence="2 3">
    <name type="scientific">Corallococcus exercitus</name>
    <dbReference type="NCBI Taxonomy" id="2316736"/>
    <lineage>
        <taxon>Bacteria</taxon>
        <taxon>Pseudomonadati</taxon>
        <taxon>Myxococcota</taxon>
        <taxon>Myxococcia</taxon>
        <taxon>Myxococcales</taxon>
        <taxon>Cystobacterineae</taxon>
        <taxon>Myxococcaceae</taxon>
        <taxon>Corallococcus</taxon>
    </lineage>
</organism>
<dbReference type="InterPro" id="IPR005151">
    <property type="entry name" value="Tail-specific_protease"/>
</dbReference>
<dbReference type="InterPro" id="IPR029045">
    <property type="entry name" value="ClpP/crotonase-like_dom_sf"/>
</dbReference>
<dbReference type="PANTHER" id="PTHR32060:SF30">
    <property type="entry name" value="CARBOXY-TERMINAL PROCESSING PROTEASE CTPA"/>
    <property type="match status" value="1"/>
</dbReference>
<evidence type="ECO:0000259" key="1">
    <source>
        <dbReference type="Pfam" id="PF03572"/>
    </source>
</evidence>
<feature type="domain" description="Tail specific protease" evidence="1">
    <location>
        <begin position="246"/>
        <end position="456"/>
    </location>
</feature>
<keyword evidence="3" id="KW-1185">Reference proteome</keyword>
<dbReference type="GO" id="GO:0030288">
    <property type="term" value="C:outer membrane-bounded periplasmic space"/>
    <property type="evidence" value="ECO:0007669"/>
    <property type="project" value="TreeGrafter"/>
</dbReference>
<dbReference type="PANTHER" id="PTHR32060">
    <property type="entry name" value="TAIL-SPECIFIC PROTEASE"/>
    <property type="match status" value="1"/>
</dbReference>
<evidence type="ECO:0000313" key="2">
    <source>
        <dbReference type="EMBL" id="NOK33022.1"/>
    </source>
</evidence>
<comment type="caution">
    <text evidence="2">The sequence shown here is derived from an EMBL/GenBank/DDBJ whole genome shotgun (WGS) entry which is preliminary data.</text>
</comment>
<dbReference type="GO" id="GO:0004175">
    <property type="term" value="F:endopeptidase activity"/>
    <property type="evidence" value="ECO:0007669"/>
    <property type="project" value="TreeGrafter"/>
</dbReference>
<proteinExistence type="predicted"/>
<reference evidence="2 3" key="1">
    <citation type="submission" date="2020-05" db="EMBL/GenBank/DDBJ databases">
        <authorList>
            <person name="Whitworth D."/>
        </authorList>
    </citation>
    <scope>NUCLEOTIDE SEQUENCE [LARGE SCALE GENOMIC DNA]</scope>
    <source>
        <strain evidence="2 3">AB043B</strain>
    </source>
</reference>
<dbReference type="EMBL" id="JABFJV010000027">
    <property type="protein sequence ID" value="NOK33022.1"/>
    <property type="molecule type" value="Genomic_DNA"/>
</dbReference>
<protein>
    <recommendedName>
        <fullName evidence="1">Tail specific protease domain-containing protein</fullName>
    </recommendedName>
</protein>
<accession>A0A7Y4NRJ5</accession>
<dbReference type="GO" id="GO:0007165">
    <property type="term" value="P:signal transduction"/>
    <property type="evidence" value="ECO:0007669"/>
    <property type="project" value="TreeGrafter"/>
</dbReference>
<sequence>MLLPSLALTLLLAVPPPPSVTLDAAKARADVALLRRALETLHPGLHRYRGKADTQAAFARLEAAASRPITDLALWREVSLLLAGIHCDHTKAELPVALEAWRRTQPTHLPLRFKLIEGRMIVVSNDGQPGAPPAGAELVALNGIPVPQVLITLGRTVAYDGSTDQAIAAKLGSDSDLMGDDFNEAWPAFHGFPQRWELDWKRSGELHASHASLEPLPFPRWTALPWPGSPYRDEFYKAIHWWLDGKVATLRIDTFVNYRNPVDAEAFLGGFFKTLKACGVEHLVLDLRESGGGSDDVAVTLGRYLLPKPFVWSKPALLKAVRYGDLPQHLESWGNRQELFEPPLDGFRRTKDGAWERLPRPDESSRQLQAPLPDRFTGRVTVLTGPMNASGATMALAQLKEKGNARLVGEESAGSAEGPTAGHIFLLTLPHSGLRIRIPNAWNRTNVDHFLAGRGVPVDETVLPTLLDFEAGRDRVAEIAKDSAPPAIPSMASALAGSWSGTLDYRDFGNDRRVVLPTLLTVTGEGEEARLAFTFDDGPGKTVRASQVLRIRADGGQLETGEGDATGSMRILERRGGSDPRELTLVAEGSGHENGATVEVRTVLSRRGDVLSLARLTRRPGEPFLLRHAYRLSPRP</sequence>
<name>A0A7Y4NRJ5_9BACT</name>
<evidence type="ECO:0000313" key="3">
    <source>
        <dbReference type="Proteomes" id="UP000563426"/>
    </source>
</evidence>
<dbReference type="Proteomes" id="UP000563426">
    <property type="component" value="Unassembled WGS sequence"/>
</dbReference>
<dbReference type="RefSeq" id="WP_171433604.1">
    <property type="nucleotide sequence ID" value="NZ_JABFJV010000027.1"/>
</dbReference>
<dbReference type="AlphaFoldDB" id="A0A7Y4NRJ5"/>
<dbReference type="Pfam" id="PF03572">
    <property type="entry name" value="Peptidase_S41"/>
    <property type="match status" value="1"/>
</dbReference>
<dbReference type="GO" id="GO:0006508">
    <property type="term" value="P:proteolysis"/>
    <property type="evidence" value="ECO:0007669"/>
    <property type="project" value="InterPro"/>
</dbReference>
<dbReference type="Gene3D" id="3.90.226.10">
    <property type="entry name" value="2-enoyl-CoA Hydratase, Chain A, domain 1"/>
    <property type="match status" value="1"/>
</dbReference>
<dbReference type="SUPFAM" id="SSF52096">
    <property type="entry name" value="ClpP/crotonase"/>
    <property type="match status" value="1"/>
</dbReference>
<gene>
    <name evidence="2" type="ORF">HMI49_07415</name>
</gene>
<dbReference type="GO" id="GO:0008236">
    <property type="term" value="F:serine-type peptidase activity"/>
    <property type="evidence" value="ECO:0007669"/>
    <property type="project" value="InterPro"/>
</dbReference>